<feature type="region of interest" description="Disordered" evidence="1">
    <location>
        <begin position="58"/>
        <end position="80"/>
    </location>
</feature>
<evidence type="ECO:0000313" key="3">
    <source>
        <dbReference type="Proteomes" id="UP001519460"/>
    </source>
</evidence>
<comment type="caution">
    <text evidence="2">The sequence shown here is derived from an EMBL/GenBank/DDBJ whole genome shotgun (WGS) entry which is preliminary data.</text>
</comment>
<reference evidence="2 3" key="1">
    <citation type="journal article" date="2023" name="Sci. Data">
        <title>Genome assembly of the Korean intertidal mud-creeper Batillaria attramentaria.</title>
        <authorList>
            <person name="Patra A.K."/>
            <person name="Ho P.T."/>
            <person name="Jun S."/>
            <person name="Lee S.J."/>
            <person name="Kim Y."/>
            <person name="Won Y.J."/>
        </authorList>
    </citation>
    <scope>NUCLEOTIDE SEQUENCE [LARGE SCALE GENOMIC DNA]</scope>
    <source>
        <strain evidence="2">Wonlab-2016</strain>
    </source>
</reference>
<dbReference type="AlphaFoldDB" id="A0ABD0M7Y5"/>
<name>A0ABD0M7Y5_9CAEN</name>
<evidence type="ECO:0000256" key="1">
    <source>
        <dbReference type="SAM" id="MobiDB-lite"/>
    </source>
</evidence>
<evidence type="ECO:0000313" key="2">
    <source>
        <dbReference type="EMBL" id="KAK7507462.1"/>
    </source>
</evidence>
<accession>A0ABD0M7Y5</accession>
<sequence length="80" mass="8823">MILRASTDPKWKLSGVRQQFAPLSTPGGGAHRQWLHYRRPASVADLVALLGDEQLGLTDGGRRQGRLTPSRAHLISRHDS</sequence>
<dbReference type="Proteomes" id="UP001519460">
    <property type="component" value="Unassembled WGS sequence"/>
</dbReference>
<gene>
    <name evidence="2" type="ORF">BaRGS_00001397</name>
</gene>
<dbReference type="EMBL" id="JACVVK020000004">
    <property type="protein sequence ID" value="KAK7507462.1"/>
    <property type="molecule type" value="Genomic_DNA"/>
</dbReference>
<organism evidence="2 3">
    <name type="scientific">Batillaria attramentaria</name>
    <dbReference type="NCBI Taxonomy" id="370345"/>
    <lineage>
        <taxon>Eukaryota</taxon>
        <taxon>Metazoa</taxon>
        <taxon>Spiralia</taxon>
        <taxon>Lophotrochozoa</taxon>
        <taxon>Mollusca</taxon>
        <taxon>Gastropoda</taxon>
        <taxon>Caenogastropoda</taxon>
        <taxon>Sorbeoconcha</taxon>
        <taxon>Cerithioidea</taxon>
        <taxon>Batillariidae</taxon>
        <taxon>Batillaria</taxon>
    </lineage>
</organism>
<protein>
    <submittedName>
        <fullName evidence="2">Uncharacterized protein</fullName>
    </submittedName>
</protein>
<proteinExistence type="predicted"/>
<keyword evidence="3" id="KW-1185">Reference proteome</keyword>